<gene>
    <name evidence="4" type="ORF">A0H81_11330</name>
</gene>
<feature type="transmembrane region" description="Helical" evidence="2">
    <location>
        <begin position="12"/>
        <end position="36"/>
    </location>
</feature>
<reference evidence="4 5" key="1">
    <citation type="submission" date="2016-03" db="EMBL/GenBank/DDBJ databases">
        <title>Whole genome sequencing of Grifola frondosa 9006-11.</title>
        <authorList>
            <person name="Min B."/>
            <person name="Park H."/>
            <person name="Kim J.-G."/>
            <person name="Cho H."/>
            <person name="Oh Y.-L."/>
            <person name="Kong W.-S."/>
            <person name="Choi I.-G."/>
        </authorList>
    </citation>
    <scope>NUCLEOTIDE SEQUENCE [LARGE SCALE GENOMIC DNA]</scope>
    <source>
        <strain evidence="4 5">9006-11</strain>
    </source>
</reference>
<evidence type="ECO:0000313" key="4">
    <source>
        <dbReference type="EMBL" id="OBZ68986.1"/>
    </source>
</evidence>
<evidence type="ECO:0000313" key="5">
    <source>
        <dbReference type="Proteomes" id="UP000092993"/>
    </source>
</evidence>
<name>A0A1C7LXK8_GRIFR</name>
<dbReference type="PANTHER" id="PTHR40465">
    <property type="entry name" value="CHROMOSOME 1, WHOLE GENOME SHOTGUN SEQUENCE"/>
    <property type="match status" value="1"/>
</dbReference>
<comment type="caution">
    <text evidence="4">The sequence shown here is derived from an EMBL/GenBank/DDBJ whole genome shotgun (WGS) entry which is preliminary data.</text>
</comment>
<keyword evidence="2" id="KW-0472">Membrane</keyword>
<feature type="transmembrane region" description="Helical" evidence="2">
    <location>
        <begin position="194"/>
        <end position="221"/>
    </location>
</feature>
<feature type="compositionally biased region" description="Polar residues" evidence="1">
    <location>
        <begin position="314"/>
        <end position="323"/>
    </location>
</feature>
<feature type="region of interest" description="Disordered" evidence="1">
    <location>
        <begin position="284"/>
        <end position="323"/>
    </location>
</feature>
<feature type="transmembrane region" description="Helical" evidence="2">
    <location>
        <begin position="48"/>
        <end position="72"/>
    </location>
</feature>
<dbReference type="Pfam" id="PF20152">
    <property type="entry name" value="DUF6534"/>
    <property type="match status" value="1"/>
</dbReference>
<evidence type="ECO:0000256" key="1">
    <source>
        <dbReference type="SAM" id="MobiDB-lite"/>
    </source>
</evidence>
<feature type="transmembrane region" description="Helical" evidence="2">
    <location>
        <begin position="227"/>
        <end position="249"/>
    </location>
</feature>
<feature type="compositionally biased region" description="Basic and acidic residues" evidence="1">
    <location>
        <begin position="297"/>
        <end position="308"/>
    </location>
</feature>
<organism evidence="4 5">
    <name type="scientific">Grifola frondosa</name>
    <name type="common">Maitake</name>
    <name type="synonym">Polyporus frondosus</name>
    <dbReference type="NCBI Taxonomy" id="5627"/>
    <lineage>
        <taxon>Eukaryota</taxon>
        <taxon>Fungi</taxon>
        <taxon>Dikarya</taxon>
        <taxon>Basidiomycota</taxon>
        <taxon>Agaricomycotina</taxon>
        <taxon>Agaricomycetes</taxon>
        <taxon>Polyporales</taxon>
        <taxon>Grifolaceae</taxon>
        <taxon>Grifola</taxon>
    </lineage>
</organism>
<keyword evidence="2" id="KW-1133">Transmembrane helix</keyword>
<proteinExistence type="predicted"/>
<evidence type="ECO:0000259" key="3">
    <source>
        <dbReference type="Pfam" id="PF20152"/>
    </source>
</evidence>
<accession>A0A1C7LXK8</accession>
<keyword evidence="5" id="KW-1185">Reference proteome</keyword>
<feature type="domain" description="DUF6534" evidence="3">
    <location>
        <begin position="168"/>
        <end position="253"/>
    </location>
</feature>
<protein>
    <recommendedName>
        <fullName evidence="3">DUF6534 domain-containing protein</fullName>
    </recommendedName>
</protein>
<feature type="transmembrane region" description="Helical" evidence="2">
    <location>
        <begin position="87"/>
        <end position="108"/>
    </location>
</feature>
<dbReference type="PANTHER" id="PTHR40465:SF1">
    <property type="entry name" value="DUF6534 DOMAIN-CONTAINING PROTEIN"/>
    <property type="match status" value="1"/>
</dbReference>
<sequence length="323" mass="35359">MPFSFNKDNTFGAAFAGYAASSICLGVLSTQAYTYYKRYPLDRGFYKALVLILWTLETADQALIAHALYTYLVSDWGVVQILLEPPIWSLIVQVTLGVVTGAIVKANFAMRVWRFSNSSIPVTGLILLLTLAEVGVACLYTVRAFRIGSLADIGTLKVVGSLSLGLGMATDAIIAFSLCYFLRNLRTGYAKDDSLVNSLIIYAVSTGGLTSVISLTTLVLYNLMPDNFVFMAFYFVLSKVYANSFLAALNTRRVTRGRGTDAEPTTVPTFLMVGKVTQQTVHRDPDTSHTISALELENGHPKDTKSAMEEDINDQTPSYAVSW</sequence>
<evidence type="ECO:0000256" key="2">
    <source>
        <dbReference type="SAM" id="Phobius"/>
    </source>
</evidence>
<dbReference type="InterPro" id="IPR045339">
    <property type="entry name" value="DUF6534"/>
</dbReference>
<feature type="transmembrane region" description="Helical" evidence="2">
    <location>
        <begin position="120"/>
        <end position="142"/>
    </location>
</feature>
<dbReference type="EMBL" id="LUGG01000019">
    <property type="protein sequence ID" value="OBZ68986.1"/>
    <property type="molecule type" value="Genomic_DNA"/>
</dbReference>
<keyword evidence="2" id="KW-0812">Transmembrane</keyword>
<dbReference type="OMA" id="VTQRTVH"/>
<dbReference type="Proteomes" id="UP000092993">
    <property type="component" value="Unassembled WGS sequence"/>
</dbReference>
<feature type="transmembrane region" description="Helical" evidence="2">
    <location>
        <begin position="162"/>
        <end position="182"/>
    </location>
</feature>
<dbReference type="OrthoDB" id="3190888at2759"/>
<dbReference type="AlphaFoldDB" id="A0A1C7LXK8"/>